<evidence type="ECO:0000313" key="2">
    <source>
        <dbReference type="Proteomes" id="UP000636709"/>
    </source>
</evidence>
<dbReference type="OrthoDB" id="2014278at2759"/>
<name>A0A835BQ76_9POAL</name>
<sequence length="107" mass="10856">MVGWVGNLCASVEKLGFTVPSPAASSNSSLLHPPEPSSVNPKIFYRCFNSAFVCGTYITDEHGLSCPDCKCSMTTVANYLPSAAAAAAPGSDGSGGQVVAKGLVQGT</sequence>
<protein>
    <submittedName>
        <fullName evidence="1">Uncharacterized protein</fullName>
    </submittedName>
</protein>
<dbReference type="EMBL" id="JACEFO010001770">
    <property type="protein sequence ID" value="KAF8704968.1"/>
    <property type="molecule type" value="Genomic_DNA"/>
</dbReference>
<dbReference type="AlphaFoldDB" id="A0A835BQ76"/>
<evidence type="ECO:0000313" key="1">
    <source>
        <dbReference type="EMBL" id="KAF8704968.1"/>
    </source>
</evidence>
<reference evidence="1" key="1">
    <citation type="submission" date="2020-07" db="EMBL/GenBank/DDBJ databases">
        <title>Genome sequence and genetic diversity analysis of an under-domesticated orphan crop, white fonio (Digitaria exilis).</title>
        <authorList>
            <person name="Bennetzen J.L."/>
            <person name="Chen S."/>
            <person name="Ma X."/>
            <person name="Wang X."/>
            <person name="Yssel A.E.J."/>
            <person name="Chaluvadi S.R."/>
            <person name="Johnson M."/>
            <person name="Gangashetty P."/>
            <person name="Hamidou F."/>
            <person name="Sanogo M.D."/>
            <person name="Zwaenepoel A."/>
            <person name="Wallace J."/>
            <person name="Van De Peer Y."/>
            <person name="Van Deynze A."/>
        </authorList>
    </citation>
    <scope>NUCLEOTIDE SEQUENCE</scope>
    <source>
        <tissue evidence="1">Leaves</tissue>
    </source>
</reference>
<organism evidence="1 2">
    <name type="scientific">Digitaria exilis</name>
    <dbReference type="NCBI Taxonomy" id="1010633"/>
    <lineage>
        <taxon>Eukaryota</taxon>
        <taxon>Viridiplantae</taxon>
        <taxon>Streptophyta</taxon>
        <taxon>Embryophyta</taxon>
        <taxon>Tracheophyta</taxon>
        <taxon>Spermatophyta</taxon>
        <taxon>Magnoliopsida</taxon>
        <taxon>Liliopsida</taxon>
        <taxon>Poales</taxon>
        <taxon>Poaceae</taxon>
        <taxon>PACMAD clade</taxon>
        <taxon>Panicoideae</taxon>
        <taxon>Panicodae</taxon>
        <taxon>Paniceae</taxon>
        <taxon>Anthephorinae</taxon>
        <taxon>Digitaria</taxon>
    </lineage>
</organism>
<keyword evidence="2" id="KW-1185">Reference proteome</keyword>
<gene>
    <name evidence="1" type="ORF">HU200_031213</name>
</gene>
<accession>A0A835BQ76</accession>
<comment type="caution">
    <text evidence="1">The sequence shown here is derived from an EMBL/GenBank/DDBJ whole genome shotgun (WGS) entry which is preliminary data.</text>
</comment>
<proteinExistence type="predicted"/>
<dbReference type="Proteomes" id="UP000636709">
    <property type="component" value="Unassembled WGS sequence"/>
</dbReference>